<accession>A0A6M3X410</accession>
<proteinExistence type="predicted"/>
<gene>
    <name evidence="1" type="ORF">MM171A00102_0045</name>
    <name evidence="2" type="ORF">MM171B00096_0052</name>
</gene>
<reference evidence="2" key="1">
    <citation type="submission" date="2020-03" db="EMBL/GenBank/DDBJ databases">
        <title>The deep terrestrial virosphere.</title>
        <authorList>
            <person name="Holmfeldt K."/>
            <person name="Nilsson E."/>
            <person name="Simone D."/>
            <person name="Lopez-Fernandez M."/>
            <person name="Wu X."/>
            <person name="de Brujin I."/>
            <person name="Lundin D."/>
            <person name="Andersson A."/>
            <person name="Bertilsson S."/>
            <person name="Dopson M."/>
        </authorList>
    </citation>
    <scope>NUCLEOTIDE SEQUENCE</scope>
    <source>
        <strain evidence="1">MM171A00102</strain>
        <strain evidence="2">MM171B00096</strain>
    </source>
</reference>
<evidence type="ECO:0000313" key="2">
    <source>
        <dbReference type="EMBL" id="QJH92490.1"/>
    </source>
</evidence>
<sequence length="150" mass="16895">MSTDLNLYSPTGPELRPEWSMRLVMDVALDTTTESILEAHELQYHQFEAICKNPQFVAKVADLRKDLEKEGASFRMKAQIQADFYLAKVHEMIMDPETDERVVTRLIEDTVRWGGLDAPPTVGDGKVGGFSININFGEHARRGITIDGDQ</sequence>
<dbReference type="EMBL" id="MT143896">
    <property type="protein sequence ID" value="QJH92490.1"/>
    <property type="molecule type" value="Genomic_DNA"/>
</dbReference>
<dbReference type="AlphaFoldDB" id="A0A6M3X410"/>
<protein>
    <submittedName>
        <fullName evidence="2">Uncharacterized protein</fullName>
    </submittedName>
</protein>
<dbReference type="EMBL" id="MT143709">
    <property type="protein sequence ID" value="QJB01486.1"/>
    <property type="molecule type" value="Genomic_DNA"/>
</dbReference>
<organism evidence="2">
    <name type="scientific">viral metagenome</name>
    <dbReference type="NCBI Taxonomy" id="1070528"/>
    <lineage>
        <taxon>unclassified sequences</taxon>
        <taxon>metagenomes</taxon>
        <taxon>organismal metagenomes</taxon>
    </lineage>
</organism>
<evidence type="ECO:0000313" key="1">
    <source>
        <dbReference type="EMBL" id="QJB01486.1"/>
    </source>
</evidence>
<name>A0A6M3X410_9ZZZZ</name>